<dbReference type="Proteomes" id="UP000823611">
    <property type="component" value="Unassembled WGS sequence"/>
</dbReference>
<dbReference type="CDD" id="cd03801">
    <property type="entry name" value="GT4_PimA-like"/>
    <property type="match status" value="1"/>
</dbReference>
<reference evidence="2" key="1">
    <citation type="submission" date="2020-10" db="EMBL/GenBank/DDBJ databases">
        <authorList>
            <person name="Gilroy R."/>
        </authorList>
    </citation>
    <scope>NUCLEOTIDE SEQUENCE</scope>
    <source>
        <strain evidence="2">F6-4510</strain>
    </source>
</reference>
<dbReference type="InterPro" id="IPR001296">
    <property type="entry name" value="Glyco_trans_1"/>
</dbReference>
<organism evidence="2 3">
    <name type="scientific">Candidatus Fimicola merdigallinarum</name>
    <dbReference type="NCBI Taxonomy" id="2840819"/>
    <lineage>
        <taxon>Bacteria</taxon>
        <taxon>Bacillati</taxon>
        <taxon>Bacillota</taxon>
        <taxon>Clostridia</taxon>
        <taxon>Lachnospirales</taxon>
        <taxon>Lachnospiraceae</taxon>
        <taxon>Lachnospiraceae incertae sedis</taxon>
        <taxon>Candidatus Fimicola</taxon>
    </lineage>
</organism>
<evidence type="ECO:0000313" key="3">
    <source>
        <dbReference type="Proteomes" id="UP000823611"/>
    </source>
</evidence>
<dbReference type="GO" id="GO:0016757">
    <property type="term" value="F:glycosyltransferase activity"/>
    <property type="evidence" value="ECO:0007669"/>
    <property type="project" value="InterPro"/>
</dbReference>
<dbReference type="PANTHER" id="PTHR45947">
    <property type="entry name" value="SULFOQUINOVOSYL TRANSFERASE SQD2"/>
    <property type="match status" value="1"/>
</dbReference>
<proteinExistence type="predicted"/>
<dbReference type="SUPFAM" id="SSF53756">
    <property type="entry name" value="UDP-Glycosyltransferase/glycogen phosphorylase"/>
    <property type="match status" value="1"/>
</dbReference>
<reference evidence="2" key="2">
    <citation type="journal article" date="2021" name="PeerJ">
        <title>Extensive microbial diversity within the chicken gut microbiome revealed by metagenomics and culture.</title>
        <authorList>
            <person name="Gilroy R."/>
            <person name="Ravi A."/>
            <person name="Getino M."/>
            <person name="Pursley I."/>
            <person name="Horton D.L."/>
            <person name="Alikhan N.F."/>
            <person name="Baker D."/>
            <person name="Gharbi K."/>
            <person name="Hall N."/>
            <person name="Watson M."/>
            <person name="Adriaenssens E.M."/>
            <person name="Foster-Nyarko E."/>
            <person name="Jarju S."/>
            <person name="Secka A."/>
            <person name="Antonio M."/>
            <person name="Oren A."/>
            <person name="Chaudhuri R.R."/>
            <person name="La Ragione R."/>
            <person name="Hildebrand F."/>
            <person name="Pallen M.J."/>
        </authorList>
    </citation>
    <scope>NUCLEOTIDE SEQUENCE</scope>
    <source>
        <strain evidence="2">F6-4510</strain>
    </source>
</reference>
<dbReference type="Gene3D" id="3.40.50.2000">
    <property type="entry name" value="Glycogen Phosphorylase B"/>
    <property type="match status" value="2"/>
</dbReference>
<comment type="caution">
    <text evidence="2">The sequence shown here is derived from an EMBL/GenBank/DDBJ whole genome shotgun (WGS) entry which is preliminary data.</text>
</comment>
<dbReference type="PANTHER" id="PTHR45947:SF3">
    <property type="entry name" value="SULFOQUINOVOSYL TRANSFERASE SQD2"/>
    <property type="match status" value="1"/>
</dbReference>
<accession>A0A9D9DX94</accession>
<name>A0A9D9DX94_9FIRM</name>
<evidence type="ECO:0000259" key="1">
    <source>
        <dbReference type="Pfam" id="PF00534"/>
    </source>
</evidence>
<sequence>MPTINMLSSADSVKGQGVGSAYIEQVALVGEGLKGKYEVLINSKKKCDIQHFHTINPEYFIPVILDKKFSANVGYVHFLPETVEDSLDMPKTIKQLFYKYMIEFYDSMDYLVTVNPYFIGELEKYGISKDKVTYIPNYVSDEKFYRYDNDKRKELRSKWNLSENDFVVLGVGQVQRRKGVVDFVECAKAMPNVKFMWAGGFSFGAMTDGYKELKEIMETPPDNVIFTGIVERDDMNDIYNVADVMFLPSYSELFPMTILESMCINMPILLRDIDIYKDILFDYYLKGNSNTEFIDIIEKLKDNREFYDECSKKSFEGHKFYSRENVLNMWENFYDRVYNESLEKKEKSKIKVKTNREKLKLYKKLTIKNKNKKSTKKSERLADIKSKIIKNIDENSEDIDKYIENSDKNSEFYIKIIQLFKNKK</sequence>
<gene>
    <name evidence="2" type="ORF">IAC55_04960</name>
</gene>
<dbReference type="EMBL" id="JADIMX010000092">
    <property type="protein sequence ID" value="MBO8434655.1"/>
    <property type="molecule type" value="Genomic_DNA"/>
</dbReference>
<evidence type="ECO:0000313" key="2">
    <source>
        <dbReference type="EMBL" id="MBO8434655.1"/>
    </source>
</evidence>
<dbReference type="AlphaFoldDB" id="A0A9D9DX94"/>
<feature type="domain" description="Glycosyl transferase family 1" evidence="1">
    <location>
        <begin position="152"/>
        <end position="314"/>
    </location>
</feature>
<dbReference type="InterPro" id="IPR050194">
    <property type="entry name" value="Glycosyltransferase_grp1"/>
</dbReference>
<dbReference type="Pfam" id="PF00534">
    <property type="entry name" value="Glycos_transf_1"/>
    <property type="match status" value="1"/>
</dbReference>
<protein>
    <submittedName>
        <fullName evidence="2">Glycosyltransferase</fullName>
    </submittedName>
</protein>